<sequence>MTSSSTESLRETSVPLKTNRPAKPRFSPTRIFVDKDRTALLWFAVAGLAVAVALVQPHLLIRQLKERERVVILDPAGTYHVSPLLSFQEAKEFHAQQSTLVVMALLERSPSGVDHPELLKQLLLKGAYEKALRQLSAEAPEFKAKRQHQKPEVAKIDILETRQDFVLTQVTGQLLRTGVFEGKVFNEVVPFKLALKMRRNPDLVQNGRFPTAVSDYKYEPAL</sequence>
<comment type="caution">
    <text evidence="3">The sequence shown here is derived from an EMBL/GenBank/DDBJ whole genome shotgun (WGS) entry which is preliminary data.</text>
</comment>
<organism evidence="3 4">
    <name type="scientific">Prosthecobacter algae</name>
    <dbReference type="NCBI Taxonomy" id="1144682"/>
    <lineage>
        <taxon>Bacteria</taxon>
        <taxon>Pseudomonadati</taxon>
        <taxon>Verrucomicrobiota</taxon>
        <taxon>Verrucomicrobiia</taxon>
        <taxon>Verrucomicrobiales</taxon>
        <taxon>Verrucomicrobiaceae</taxon>
        <taxon>Prosthecobacter</taxon>
    </lineage>
</organism>
<protein>
    <recommendedName>
        <fullName evidence="5">Conjugal transfer pilus assembly protein TraE</fullName>
    </recommendedName>
</protein>
<evidence type="ECO:0000256" key="2">
    <source>
        <dbReference type="SAM" id="Phobius"/>
    </source>
</evidence>
<dbReference type="RefSeq" id="WP_345737415.1">
    <property type="nucleotide sequence ID" value="NZ_BAABIA010000006.1"/>
</dbReference>
<evidence type="ECO:0008006" key="5">
    <source>
        <dbReference type="Google" id="ProtNLM"/>
    </source>
</evidence>
<feature type="region of interest" description="Disordered" evidence="1">
    <location>
        <begin position="1"/>
        <end position="22"/>
    </location>
</feature>
<evidence type="ECO:0000256" key="1">
    <source>
        <dbReference type="SAM" id="MobiDB-lite"/>
    </source>
</evidence>
<keyword evidence="2" id="KW-0812">Transmembrane</keyword>
<dbReference type="EMBL" id="BAABIA010000006">
    <property type="protein sequence ID" value="GAA5143738.1"/>
    <property type="molecule type" value="Genomic_DNA"/>
</dbReference>
<feature type="transmembrane region" description="Helical" evidence="2">
    <location>
        <begin position="39"/>
        <end position="61"/>
    </location>
</feature>
<gene>
    <name evidence="3" type="ORF">GCM10023213_32320</name>
</gene>
<evidence type="ECO:0000313" key="4">
    <source>
        <dbReference type="Proteomes" id="UP001499852"/>
    </source>
</evidence>
<reference evidence="4" key="1">
    <citation type="journal article" date="2019" name="Int. J. Syst. Evol. Microbiol.">
        <title>The Global Catalogue of Microorganisms (GCM) 10K type strain sequencing project: providing services to taxonomists for standard genome sequencing and annotation.</title>
        <authorList>
            <consortium name="The Broad Institute Genomics Platform"/>
            <consortium name="The Broad Institute Genome Sequencing Center for Infectious Disease"/>
            <person name="Wu L."/>
            <person name="Ma J."/>
        </authorList>
    </citation>
    <scope>NUCLEOTIDE SEQUENCE [LARGE SCALE GENOMIC DNA]</scope>
    <source>
        <strain evidence="4">JCM 18053</strain>
    </source>
</reference>
<keyword evidence="2" id="KW-0472">Membrane</keyword>
<dbReference type="Proteomes" id="UP001499852">
    <property type="component" value="Unassembled WGS sequence"/>
</dbReference>
<evidence type="ECO:0000313" key="3">
    <source>
        <dbReference type="EMBL" id="GAA5143738.1"/>
    </source>
</evidence>
<accession>A0ABP9PC46</accession>
<keyword evidence="2" id="KW-1133">Transmembrane helix</keyword>
<name>A0ABP9PC46_9BACT</name>
<feature type="compositionally biased region" description="Low complexity" evidence="1">
    <location>
        <begin position="1"/>
        <end position="13"/>
    </location>
</feature>
<proteinExistence type="predicted"/>
<keyword evidence="4" id="KW-1185">Reference proteome</keyword>